<dbReference type="EMBL" id="FRFE01000004">
    <property type="protein sequence ID" value="SHO45791.1"/>
    <property type="molecule type" value="Genomic_DNA"/>
</dbReference>
<dbReference type="InterPro" id="IPR008023">
    <property type="entry name" value="DUF748"/>
</dbReference>
<dbReference type="PANTHER" id="PTHR30441:SF8">
    <property type="entry name" value="DUF748 DOMAIN-CONTAINING PROTEIN"/>
    <property type="match status" value="1"/>
</dbReference>
<evidence type="ECO:0000313" key="4">
    <source>
        <dbReference type="Proteomes" id="UP000184603"/>
    </source>
</evidence>
<keyword evidence="2" id="KW-1133">Transmembrane helix</keyword>
<dbReference type="STRING" id="1121416.SAMN02745220_01211"/>
<protein>
    <recommendedName>
        <fullName evidence="5">DUF748 domain-containing protein</fullName>
    </recommendedName>
</protein>
<evidence type="ECO:0000256" key="2">
    <source>
        <dbReference type="SAM" id="Phobius"/>
    </source>
</evidence>
<accession>A0A1M7Y1V5</accession>
<proteinExistence type="predicted"/>
<keyword evidence="2" id="KW-0472">Membrane</keyword>
<evidence type="ECO:0000256" key="1">
    <source>
        <dbReference type="SAM" id="MobiDB-lite"/>
    </source>
</evidence>
<sequence length="1195" mass="130719">MSDHFGSIPIQPSAKKEATPERTTPTAPKRPLRPKKGKTRSKGQKAFLSITFLIFIVGGYVIAGFWGVPHYLHSKLPALILQHTSLSAQIGVIHFNPFTFKLNITDAILRDSEESIEPVLSLKSFAADIAPLPLFKGEIISTQVNLNSFKLDLIRNSEGNYNFYSSVPNDRKTPSSQSFNLSALPFRFSLNNITLSDGKLTFHDKPKNTTHIIEKIEANLPNLSNFSFQAKEYLRPSFSAVINGSPIQLTGQAAFTGNSKDTDVSLKTELSCNFNAIDLNRYFDYLPFTLPFDITEGKAEGSLKLTFAQSRTNDMLSVDFSMQATGVAVNSADETFKLQVPSVKLEGAIQPLTGNTRLKSLELREPTAHIANGFSFSQFKALASLATAKAQSNSQGDTTPEVKIDLFIADNGTVVLIGDTSETERDRWEAIQFTLKNYNNRNKNNAADKQATLRLSGEQSNTRATFNLQGHVDEHLLPKGDLLLTNLGAEKIFPLIGLDSVLAKSGTVDAQAAINFKDYPGLDIVSRISVAEGILTFNDLVLVDGNHTWFSAPSIKIAGLSKEGKKLSLGSVYLKNSTMDLMIDALPPIAKGIGGEKGNIAIEALEFTGSLTLSDSTKKLPSLGFTDVSLQAINLARLESSSERDNLTFTAQLGKTGEIQAKGKVRLNSFFTTLTTGFAGLDSTQILPWFGKSQLIADAKTTLAGKGTFSYPYVSYNGLLLLQDGRLSQKDKKNKENTYFSWQEINLQDFRYNSNPLHIGASQCTIVAPAMSWTSSKDSQHMAIALSSFLLKHFQAVDNEKPKPKKLPVIELHKVVITAGTMKYRDTRLNPAWNSEIGGLSGTIEKVSSDPASEPSSFTLGGDLDSLPFTVSGSVNLFHPARQGSTQFTISDFPLSTFHEQLKKHVDVNTTHGELSLKDNVTWGNGMTNRDSEVVITELEPLPNKRDAAMVLALMSGSDGRFPLKVVSQQSLNTAPTALANDAAAAFQKLTLKAAVSPLLLANEDYASLIGQEHAEFEPGKILLTGKGQEALARFSSLLQAHHAIGITITGSVDIAIDGEAMKKDLEIAEFQRAEEENNRRKEALQKATEEYLAQLFEKQKASGKPHAVVDQTIPKEITRRYAPVKPEKVVIDKTMLQELARERARVVAELFTQSLSLAPERVSVSKKLTLNNNKEIQGNRVFFTINTVESTSGK</sequence>
<organism evidence="3 4">
    <name type="scientific">Desulfopila aestuarii DSM 18488</name>
    <dbReference type="NCBI Taxonomy" id="1121416"/>
    <lineage>
        <taxon>Bacteria</taxon>
        <taxon>Pseudomonadati</taxon>
        <taxon>Thermodesulfobacteriota</taxon>
        <taxon>Desulfobulbia</taxon>
        <taxon>Desulfobulbales</taxon>
        <taxon>Desulfocapsaceae</taxon>
        <taxon>Desulfopila</taxon>
    </lineage>
</organism>
<gene>
    <name evidence="3" type="ORF">SAMN02745220_01211</name>
</gene>
<dbReference type="Pfam" id="PF05359">
    <property type="entry name" value="DUF748"/>
    <property type="match status" value="2"/>
</dbReference>
<evidence type="ECO:0000313" key="3">
    <source>
        <dbReference type="EMBL" id="SHO45791.1"/>
    </source>
</evidence>
<feature type="region of interest" description="Disordered" evidence="1">
    <location>
        <begin position="1"/>
        <end position="40"/>
    </location>
</feature>
<keyword evidence="2" id="KW-0812">Transmembrane</keyword>
<dbReference type="OrthoDB" id="9757969at2"/>
<dbReference type="AlphaFoldDB" id="A0A1M7Y1V5"/>
<evidence type="ECO:0008006" key="5">
    <source>
        <dbReference type="Google" id="ProtNLM"/>
    </source>
</evidence>
<feature type="transmembrane region" description="Helical" evidence="2">
    <location>
        <begin position="46"/>
        <end position="68"/>
    </location>
</feature>
<dbReference type="PANTHER" id="PTHR30441">
    <property type="entry name" value="DUF748 DOMAIN-CONTAINING PROTEIN"/>
    <property type="match status" value="1"/>
</dbReference>
<name>A0A1M7Y1V5_9BACT</name>
<keyword evidence="4" id="KW-1185">Reference proteome</keyword>
<dbReference type="GO" id="GO:0090313">
    <property type="term" value="P:regulation of protein targeting to membrane"/>
    <property type="evidence" value="ECO:0007669"/>
    <property type="project" value="TreeGrafter"/>
</dbReference>
<dbReference type="InterPro" id="IPR052894">
    <property type="entry name" value="AsmA-related"/>
</dbReference>
<dbReference type="Proteomes" id="UP000184603">
    <property type="component" value="Unassembled WGS sequence"/>
</dbReference>
<dbReference type="RefSeq" id="WP_073612551.1">
    <property type="nucleotide sequence ID" value="NZ_FRFE01000004.1"/>
</dbReference>
<dbReference type="GO" id="GO:0005886">
    <property type="term" value="C:plasma membrane"/>
    <property type="evidence" value="ECO:0007669"/>
    <property type="project" value="TreeGrafter"/>
</dbReference>
<reference evidence="3 4" key="1">
    <citation type="submission" date="2016-12" db="EMBL/GenBank/DDBJ databases">
        <authorList>
            <person name="Song W.-J."/>
            <person name="Kurnit D.M."/>
        </authorList>
    </citation>
    <scope>NUCLEOTIDE SEQUENCE [LARGE SCALE GENOMIC DNA]</scope>
    <source>
        <strain evidence="3 4">DSM 18488</strain>
    </source>
</reference>
<feature type="compositionally biased region" description="Basic residues" evidence="1">
    <location>
        <begin position="30"/>
        <end position="40"/>
    </location>
</feature>